<evidence type="ECO:0000313" key="6">
    <source>
        <dbReference type="Proteomes" id="UP000009011"/>
    </source>
</evidence>
<dbReference type="OrthoDB" id="9768806at2"/>
<accession>I6Z2G0</accession>
<sequence length="336" mass="37805">MSYKKKKVTLKDIALELSLTPATVSKALRDSSDISVETKTLVKEKCKEMGYRPNILARSLITNRSKILGVLIPDLRISFFSEAVRGMYEESGNEGYECILMVHDEDAVKERKKIEFLSDIGVDGILLNAVGGDENLELYKKMDEEGIRIVCWDRKVHELPFTTVKINDVDAAYELTTDMIKEGRRNILFLGPNTLIPVCEDRFQGYKKALEDNGIDFNPDLVLQTFRSVEDSYNKMTALLNTGIKIDGVISIGGLITYGAGKAILDKNLSIPEDILLGEFGDNTIVSRLGVPYYSVQQNPYVIGKTATDILIDMLENRKSYNDYEDVTVEYSILKR</sequence>
<proteinExistence type="predicted"/>
<dbReference type="Proteomes" id="UP000009011">
    <property type="component" value="Chromosome"/>
</dbReference>
<dbReference type="InterPro" id="IPR010982">
    <property type="entry name" value="Lambda_DNA-bd_dom_sf"/>
</dbReference>
<dbReference type="KEGG" id="mro:MROS_0091"/>
<evidence type="ECO:0000256" key="3">
    <source>
        <dbReference type="ARBA" id="ARBA00023163"/>
    </source>
</evidence>
<dbReference type="RefSeq" id="WP_014854772.1">
    <property type="nucleotide sequence ID" value="NC_018178.1"/>
</dbReference>
<keyword evidence="2" id="KW-0238">DNA-binding</keyword>
<keyword evidence="6" id="KW-1185">Reference proteome</keyword>
<dbReference type="InterPro" id="IPR000843">
    <property type="entry name" value="HTH_LacI"/>
</dbReference>
<dbReference type="GO" id="GO:0003700">
    <property type="term" value="F:DNA-binding transcription factor activity"/>
    <property type="evidence" value="ECO:0007669"/>
    <property type="project" value="TreeGrafter"/>
</dbReference>
<evidence type="ECO:0000256" key="2">
    <source>
        <dbReference type="ARBA" id="ARBA00023125"/>
    </source>
</evidence>
<dbReference type="InterPro" id="IPR028082">
    <property type="entry name" value="Peripla_BP_I"/>
</dbReference>
<dbReference type="CDD" id="cd01392">
    <property type="entry name" value="HTH_LacI"/>
    <property type="match status" value="1"/>
</dbReference>
<protein>
    <submittedName>
        <fullName evidence="5">Transcriptional regulator, LacI family</fullName>
    </submittedName>
</protein>
<dbReference type="STRING" id="1191523.MROS_0091"/>
<evidence type="ECO:0000259" key="4">
    <source>
        <dbReference type="PROSITE" id="PS50932"/>
    </source>
</evidence>
<dbReference type="GO" id="GO:0000976">
    <property type="term" value="F:transcription cis-regulatory region binding"/>
    <property type="evidence" value="ECO:0007669"/>
    <property type="project" value="TreeGrafter"/>
</dbReference>
<keyword evidence="1" id="KW-0805">Transcription regulation</keyword>
<dbReference type="Gene3D" id="3.40.50.2300">
    <property type="match status" value="2"/>
</dbReference>
<dbReference type="PROSITE" id="PS50932">
    <property type="entry name" value="HTH_LACI_2"/>
    <property type="match status" value="1"/>
</dbReference>
<dbReference type="AlphaFoldDB" id="I6Z2G0"/>
<dbReference type="SUPFAM" id="SSF53822">
    <property type="entry name" value="Periplasmic binding protein-like I"/>
    <property type="match status" value="1"/>
</dbReference>
<dbReference type="PANTHER" id="PTHR30146">
    <property type="entry name" value="LACI-RELATED TRANSCRIPTIONAL REPRESSOR"/>
    <property type="match status" value="1"/>
</dbReference>
<reference evidence="5 6" key="1">
    <citation type="journal article" date="2013" name="PLoS ONE">
        <title>Genomic analysis of Melioribacter roseus, facultatively anaerobic organotrophic bacterium representing a novel deep lineage within Bacteriodetes/Chlorobi group.</title>
        <authorList>
            <person name="Kadnikov V.V."/>
            <person name="Mardanov A.V."/>
            <person name="Podosokorskaya O.A."/>
            <person name="Gavrilov S.N."/>
            <person name="Kublanov I.V."/>
            <person name="Beletsky A.V."/>
            <person name="Bonch-Osmolovskaya E.A."/>
            <person name="Ravin N.V."/>
        </authorList>
    </citation>
    <scope>NUCLEOTIDE SEQUENCE [LARGE SCALE GENOMIC DNA]</scope>
    <source>
        <strain evidence="6">JCM 17771 / P3M-2</strain>
    </source>
</reference>
<dbReference type="SMART" id="SM00354">
    <property type="entry name" value="HTH_LACI"/>
    <property type="match status" value="1"/>
</dbReference>
<dbReference type="InterPro" id="IPR025997">
    <property type="entry name" value="SBP_2_dom"/>
</dbReference>
<dbReference type="HOGENOM" id="CLU_037628_6_2_10"/>
<evidence type="ECO:0000313" key="5">
    <source>
        <dbReference type="EMBL" id="AFN73335.1"/>
    </source>
</evidence>
<organism evidence="5 6">
    <name type="scientific">Melioribacter roseus (strain DSM 23840 / JCM 17771 / VKM B-2668 / P3M-2)</name>
    <dbReference type="NCBI Taxonomy" id="1191523"/>
    <lineage>
        <taxon>Bacteria</taxon>
        <taxon>Pseudomonadati</taxon>
        <taxon>Ignavibacteriota</taxon>
        <taxon>Ignavibacteria</taxon>
        <taxon>Ignavibacteriales</taxon>
        <taxon>Melioribacteraceae</taxon>
        <taxon>Melioribacter</taxon>
    </lineage>
</organism>
<keyword evidence="3" id="KW-0804">Transcription</keyword>
<gene>
    <name evidence="5" type="ordered locus">MROS_0091</name>
</gene>
<dbReference type="eggNOG" id="COG1609">
    <property type="taxonomic scope" value="Bacteria"/>
</dbReference>
<dbReference type="CDD" id="cd06267">
    <property type="entry name" value="PBP1_LacI_sugar_binding-like"/>
    <property type="match status" value="1"/>
</dbReference>
<dbReference type="SUPFAM" id="SSF47413">
    <property type="entry name" value="lambda repressor-like DNA-binding domains"/>
    <property type="match status" value="1"/>
</dbReference>
<dbReference type="Gene3D" id="1.10.260.40">
    <property type="entry name" value="lambda repressor-like DNA-binding domains"/>
    <property type="match status" value="1"/>
</dbReference>
<evidence type="ECO:0000256" key="1">
    <source>
        <dbReference type="ARBA" id="ARBA00023015"/>
    </source>
</evidence>
<dbReference type="Pfam" id="PF00356">
    <property type="entry name" value="LacI"/>
    <property type="match status" value="1"/>
</dbReference>
<dbReference type="Pfam" id="PF13407">
    <property type="entry name" value="Peripla_BP_4"/>
    <property type="match status" value="1"/>
</dbReference>
<name>I6Z2G0_MELRP</name>
<feature type="domain" description="HTH lacI-type" evidence="4">
    <location>
        <begin position="8"/>
        <end position="62"/>
    </location>
</feature>
<dbReference type="PANTHER" id="PTHR30146:SF109">
    <property type="entry name" value="HTH-TYPE TRANSCRIPTIONAL REGULATOR GALS"/>
    <property type="match status" value="1"/>
</dbReference>
<dbReference type="EMBL" id="CP003557">
    <property type="protein sequence ID" value="AFN73335.1"/>
    <property type="molecule type" value="Genomic_DNA"/>
</dbReference>